<protein>
    <recommendedName>
        <fullName evidence="2">Tail sheath protein</fullName>
    </recommendedName>
</protein>
<accession>A0A6M3M731</accession>
<organism evidence="1">
    <name type="scientific">viral metagenome</name>
    <dbReference type="NCBI Taxonomy" id="1070528"/>
    <lineage>
        <taxon>unclassified sequences</taxon>
        <taxon>metagenomes</taxon>
        <taxon>organismal metagenomes</taxon>
    </lineage>
</organism>
<gene>
    <name evidence="1" type="ORF">MM171A00145_0063</name>
</gene>
<reference evidence="1" key="1">
    <citation type="submission" date="2020-03" db="EMBL/GenBank/DDBJ databases">
        <title>The deep terrestrial virosphere.</title>
        <authorList>
            <person name="Holmfeldt K."/>
            <person name="Nilsson E."/>
            <person name="Simone D."/>
            <person name="Lopez-Fernandez M."/>
            <person name="Wu X."/>
            <person name="de Brujin I."/>
            <person name="Lundin D."/>
            <person name="Andersson A."/>
            <person name="Bertilsson S."/>
            <person name="Dopson M."/>
        </authorList>
    </citation>
    <scope>NUCLEOTIDE SEQUENCE</scope>
    <source>
        <strain evidence="1">MM171A00145</strain>
    </source>
</reference>
<evidence type="ECO:0008006" key="2">
    <source>
        <dbReference type="Google" id="ProtNLM"/>
    </source>
</evidence>
<evidence type="ECO:0000313" key="1">
    <source>
        <dbReference type="EMBL" id="QJB01126.1"/>
    </source>
</evidence>
<dbReference type="AlphaFoldDB" id="A0A6M3M731"/>
<name>A0A6M3M731_9ZZZZ</name>
<sequence>MPYAAGNLSFELFLAPIPATPASFTGMLLLADQALGTTLGGVDRYRQYNDYASMVTDAAVLSAAVLQAGQDFFAQPGNKAYLLVGRINTGGAETYSTGAVLVKAAIAAAGATYWGVCLDKRTTAEILLVAADMATDEYGMCFIQSADATWLTAGYPAALTALENNERCSVCYHDTDTEWMDTSWFGNRLAFDPDEASAGWPASLANVANNATDPTAAQQVFLEANEGNLGLEWGNATFWVGNGVNCAARPIDHILSSDWFIGRSRERLVTLVQSYSARGQKITIDTRGQSVVAGELEAQLKVGLDVGHFLVESPVDSEIVSAIVPQAITAADITALRMRYSVTLVLATGAVSFPVTVYAQAS</sequence>
<dbReference type="EMBL" id="MT143705">
    <property type="protein sequence ID" value="QJB01126.1"/>
    <property type="molecule type" value="Genomic_DNA"/>
</dbReference>
<proteinExistence type="predicted"/>